<dbReference type="KEGG" id="ocy:OSSY52_10040"/>
<evidence type="ECO:0000256" key="1">
    <source>
        <dbReference type="SAM" id="Coils"/>
    </source>
</evidence>
<keyword evidence="1" id="KW-0175">Coiled coil</keyword>
<dbReference type="EMBL" id="AP018712">
    <property type="protein sequence ID" value="BBE30863.1"/>
    <property type="molecule type" value="Genomic_DNA"/>
</dbReference>
<dbReference type="AlphaFoldDB" id="A0A7G1G7K1"/>
<feature type="coiled-coil region" evidence="1">
    <location>
        <begin position="43"/>
        <end position="99"/>
    </location>
</feature>
<proteinExistence type="predicted"/>
<gene>
    <name evidence="2" type="ORF">OSSY52_10040</name>
</gene>
<dbReference type="InParanoid" id="A0A7G1G7K1"/>
<accession>A0A7G1G7K1</accession>
<sequence>MTKIEQVRNNWIEILKLLNSGKSYEEIVKIFENKSIYFDTRSLEKVKKEYDKLYEKEAEKEKKLKEYEKQTNEELMKKIKKLEKKMIEFEEKTNKKIIEIEYELAPEDKKDTSSNDYLEKTFKKPYRESILKENATFRIPKECRDILKKYCGNGIGKEKENGILNISRNEFITGLILEFDKNFKKNTSEKKSN</sequence>
<reference evidence="2 3" key="1">
    <citation type="submission" date="2018-06" db="EMBL/GenBank/DDBJ databases">
        <title>Genome sequencing of Oceanotoga sp. sy52.</title>
        <authorList>
            <person name="Mori K."/>
        </authorList>
    </citation>
    <scope>NUCLEOTIDE SEQUENCE [LARGE SCALE GENOMIC DNA]</scope>
    <source>
        <strain evidence="3">sy52</strain>
    </source>
</reference>
<organism evidence="2 3">
    <name type="scientific">Tepiditoga spiralis</name>
    <dbReference type="NCBI Taxonomy" id="2108365"/>
    <lineage>
        <taxon>Bacteria</taxon>
        <taxon>Thermotogati</taxon>
        <taxon>Thermotogota</taxon>
        <taxon>Thermotogae</taxon>
        <taxon>Petrotogales</taxon>
        <taxon>Petrotogaceae</taxon>
        <taxon>Tepiditoga</taxon>
    </lineage>
</organism>
<protein>
    <submittedName>
        <fullName evidence="2">Uncharacterized protein</fullName>
    </submittedName>
</protein>
<evidence type="ECO:0000313" key="2">
    <source>
        <dbReference type="EMBL" id="BBE30863.1"/>
    </source>
</evidence>
<name>A0A7G1G7K1_9BACT</name>
<evidence type="ECO:0000313" key="3">
    <source>
        <dbReference type="Proteomes" id="UP000516361"/>
    </source>
</evidence>
<keyword evidence="3" id="KW-1185">Reference proteome</keyword>
<dbReference type="Proteomes" id="UP000516361">
    <property type="component" value="Chromosome"/>
</dbReference>
<dbReference type="RefSeq" id="WP_190615930.1">
    <property type="nucleotide sequence ID" value="NZ_AP018712.1"/>
</dbReference>